<protein>
    <submittedName>
        <fullName evidence="2">Lipoprotein</fullName>
    </submittedName>
</protein>
<gene>
    <name evidence="2" type="ORF">RM50_14490</name>
</gene>
<organism evidence="2 3">
    <name type="scientific">Pseudarthrobacter phenanthrenivorans</name>
    <name type="common">Arthrobacter phenanthrenivorans</name>
    <dbReference type="NCBI Taxonomy" id="361575"/>
    <lineage>
        <taxon>Bacteria</taxon>
        <taxon>Bacillati</taxon>
        <taxon>Actinomycetota</taxon>
        <taxon>Actinomycetes</taxon>
        <taxon>Micrococcales</taxon>
        <taxon>Micrococcaceae</taxon>
        <taxon>Pseudarthrobacter</taxon>
    </lineage>
</organism>
<dbReference type="PROSITE" id="PS51257">
    <property type="entry name" value="PROKAR_LIPOPROTEIN"/>
    <property type="match status" value="1"/>
</dbReference>
<dbReference type="Proteomes" id="UP000031196">
    <property type="component" value="Unassembled WGS sequence"/>
</dbReference>
<feature type="signal peptide" evidence="1">
    <location>
        <begin position="1"/>
        <end position="25"/>
    </location>
</feature>
<evidence type="ECO:0000313" key="3">
    <source>
        <dbReference type="Proteomes" id="UP000031196"/>
    </source>
</evidence>
<evidence type="ECO:0000256" key="1">
    <source>
        <dbReference type="SAM" id="SignalP"/>
    </source>
</evidence>
<proteinExistence type="predicted"/>
<name>A0A0B4DAZ8_PSEPS</name>
<dbReference type="AlphaFoldDB" id="A0A0B4DAZ8"/>
<sequence length="114" mass="11055">MSFRTAVAPATALCTAMLLLTGCGAVGEAAGNAASDAASKAASAAAQELNRQICAVVQDGLVSASDKQVLAGLVSAARTAGVPTEITTPLGQIAEAGDQVPAGSVQALRDACQA</sequence>
<keyword evidence="2" id="KW-0449">Lipoprotein</keyword>
<accession>A0A0B4DAZ8</accession>
<dbReference type="RefSeq" id="WP_043453993.1">
    <property type="nucleotide sequence ID" value="NZ_JBFBKS010000005.1"/>
</dbReference>
<reference evidence="2 3" key="1">
    <citation type="submission" date="2014-12" db="EMBL/GenBank/DDBJ databases">
        <title>Genome sequencing of Arthrobacter phenanthrenivorans SWC37.</title>
        <authorList>
            <person name="Tan P.W."/>
            <person name="Chan K.-G."/>
        </authorList>
    </citation>
    <scope>NUCLEOTIDE SEQUENCE [LARGE SCALE GENOMIC DNA]</scope>
    <source>
        <strain evidence="2 3">SWC37</strain>
    </source>
</reference>
<evidence type="ECO:0000313" key="2">
    <source>
        <dbReference type="EMBL" id="KIC65907.1"/>
    </source>
</evidence>
<dbReference type="EMBL" id="JWTB01000027">
    <property type="protein sequence ID" value="KIC65907.1"/>
    <property type="molecule type" value="Genomic_DNA"/>
</dbReference>
<dbReference type="OrthoDB" id="4955062at2"/>
<feature type="chain" id="PRO_5039185625" evidence="1">
    <location>
        <begin position="26"/>
        <end position="114"/>
    </location>
</feature>
<keyword evidence="1" id="KW-0732">Signal</keyword>
<comment type="caution">
    <text evidence="2">The sequence shown here is derived from an EMBL/GenBank/DDBJ whole genome shotgun (WGS) entry which is preliminary data.</text>
</comment>